<dbReference type="GO" id="GO:0080019">
    <property type="term" value="F:alcohol-forming very long-chain fatty acyl-CoA reductase activity"/>
    <property type="evidence" value="ECO:0007669"/>
    <property type="project" value="InterPro"/>
</dbReference>
<organism evidence="8">
    <name type="scientific">freshwater metagenome</name>
    <dbReference type="NCBI Taxonomy" id="449393"/>
    <lineage>
        <taxon>unclassified sequences</taxon>
        <taxon>metagenomes</taxon>
        <taxon>ecological metagenomes</taxon>
    </lineage>
</organism>
<dbReference type="PANTHER" id="PTHR11011">
    <property type="entry name" value="MALE STERILITY PROTEIN 2-RELATED"/>
    <property type="match status" value="1"/>
</dbReference>
<evidence type="ECO:0000256" key="4">
    <source>
        <dbReference type="SAM" id="MobiDB-lite"/>
    </source>
</evidence>
<evidence type="ECO:0000313" key="6">
    <source>
        <dbReference type="EMBL" id="CAB4823149.1"/>
    </source>
</evidence>
<dbReference type="CDD" id="cd09071">
    <property type="entry name" value="FAR_C"/>
    <property type="match status" value="1"/>
</dbReference>
<dbReference type="InterPro" id="IPR023214">
    <property type="entry name" value="HAD_sf"/>
</dbReference>
<evidence type="ECO:0000256" key="1">
    <source>
        <dbReference type="ARBA" id="ARBA00005928"/>
    </source>
</evidence>
<dbReference type="InterPro" id="IPR033640">
    <property type="entry name" value="FAR_C"/>
</dbReference>
<proteinExistence type="inferred from homology"/>
<dbReference type="EMBL" id="CAFBLT010000001">
    <property type="protein sequence ID" value="CAB4860183.1"/>
    <property type="molecule type" value="Genomic_DNA"/>
</dbReference>
<dbReference type="AlphaFoldDB" id="A0A6J7RU77"/>
<dbReference type="GO" id="GO:0010345">
    <property type="term" value="P:suberin biosynthetic process"/>
    <property type="evidence" value="ECO:0007669"/>
    <property type="project" value="TreeGrafter"/>
</dbReference>
<evidence type="ECO:0000259" key="5">
    <source>
        <dbReference type="Pfam" id="PF07993"/>
    </source>
</evidence>
<evidence type="ECO:0000313" key="8">
    <source>
        <dbReference type="EMBL" id="CAB5031918.1"/>
    </source>
</evidence>
<dbReference type="InterPro" id="IPR036412">
    <property type="entry name" value="HAD-like_sf"/>
</dbReference>
<dbReference type="EMBL" id="CAFBPM010000028">
    <property type="protein sequence ID" value="CAB5031918.1"/>
    <property type="molecule type" value="Genomic_DNA"/>
</dbReference>
<evidence type="ECO:0000313" key="7">
    <source>
        <dbReference type="EMBL" id="CAB4860183.1"/>
    </source>
</evidence>
<dbReference type="SUPFAM" id="SSF51735">
    <property type="entry name" value="NAD(P)-binding Rossmann-fold domains"/>
    <property type="match status" value="1"/>
</dbReference>
<protein>
    <submittedName>
        <fullName evidence="8">Unannotated protein</fullName>
    </submittedName>
</protein>
<reference evidence="8" key="1">
    <citation type="submission" date="2020-05" db="EMBL/GenBank/DDBJ databases">
        <authorList>
            <person name="Chiriac C."/>
            <person name="Salcher M."/>
            <person name="Ghai R."/>
            <person name="Kavagutti S V."/>
        </authorList>
    </citation>
    <scope>NUCLEOTIDE SEQUENCE</scope>
</reference>
<dbReference type="Gene3D" id="1.20.1440.100">
    <property type="entry name" value="SG protein - dephosphorylation function"/>
    <property type="match status" value="1"/>
</dbReference>
<name>A0A6J7RU77_9ZZZZ</name>
<dbReference type="InterPro" id="IPR013120">
    <property type="entry name" value="FAR_NAD-bd"/>
</dbReference>
<dbReference type="GO" id="GO:0035336">
    <property type="term" value="P:long-chain fatty-acyl-CoA metabolic process"/>
    <property type="evidence" value="ECO:0007669"/>
    <property type="project" value="TreeGrafter"/>
</dbReference>
<dbReference type="InterPro" id="IPR026055">
    <property type="entry name" value="FAR"/>
</dbReference>
<dbReference type="InterPro" id="IPR036291">
    <property type="entry name" value="NAD(P)-bd_dom_sf"/>
</dbReference>
<dbReference type="EMBL" id="CAFABE010000017">
    <property type="protein sequence ID" value="CAB4823149.1"/>
    <property type="molecule type" value="Genomic_DNA"/>
</dbReference>
<feature type="domain" description="Thioester reductase (TE)" evidence="5">
    <location>
        <begin position="14"/>
        <end position="353"/>
    </location>
</feature>
<keyword evidence="3" id="KW-0443">Lipid metabolism</keyword>
<feature type="region of interest" description="Disordered" evidence="4">
    <location>
        <begin position="775"/>
        <end position="800"/>
    </location>
</feature>
<evidence type="ECO:0000256" key="2">
    <source>
        <dbReference type="ARBA" id="ARBA00022516"/>
    </source>
</evidence>
<keyword evidence="2" id="KW-0444">Lipid biosynthesis</keyword>
<evidence type="ECO:0000256" key="3">
    <source>
        <dbReference type="ARBA" id="ARBA00023098"/>
    </source>
</evidence>
<dbReference type="PANTHER" id="PTHR11011:SF45">
    <property type="entry name" value="FATTY ACYL-COA REDUCTASE CG8306-RELATED"/>
    <property type="match status" value="1"/>
</dbReference>
<dbReference type="Gene3D" id="3.40.50.1000">
    <property type="entry name" value="HAD superfamily/HAD-like"/>
    <property type="match status" value="1"/>
</dbReference>
<accession>A0A6J7RU77</accession>
<sequence length="800" mass="88398">MSIAQTLQGRRFFVTGGTGFLGTALIERILRTIPESSVVLLIRPGRRTTPMDRAMKEIIRNDCFDRLRDELGDSFSSQIESRLDAVAGDVTRDLLGLDEEGLAKMSTCDLIIHSAAAVSFDSPLDQAVEINLLGPSRVGDAMAAARELAQVHGTNGPQHMIAVSTCYVASTFQGEAKEHLLGDHRFDLDVDWHREVSSARRLRDDLESESRRSPVQDEVTARARRELGAAGSHVVAIRAEKIRDEWVKERLVEAGTTRSQALGWPDAYPYTKALGERALVEQHGPKSTSPLPISIVRPSIIESALSEPVPGWIRGFRMAEPIIVSYARGLLKEFPGVPEGIVDVIPVDMVVADIIAVAAHGPADKEVAVYQVASGVRNPLRYGRLVELVQEWFTERPLYDDQGQPISVPAWSFPGRGRVQRQLKRATSGIDAIERILGALPLRGRQATLSAELEERNTIAKRALGYVELYGSYTETEARYRIDRSLALFDALEDSDKATFAFDPGVIDWDAYVSDVHLPSVVRHARVRTTPGTQVMADRQDRGRAAVLSPDRQLAVFDLENTLMASNVVDTFAWLASRHLPLSRRASFVADLVKDGPQLLALDRRDRGDFLRSFYMRYEGAPADQLRADAWELFSEQLLLRSYPEGIARVREHRKLGHRTLLITGALDMVIAPLAPLFDDVICARLGEKDGRLTGRMQELPPIGEARANVLEDYADANGMKLSESVAYADSASDLALLEAVGFPVAVNPEARLALIARRRGWLIEDWHRAKGGSSRTFPLGPLDAKQPGASRRISRGVTR</sequence>
<gene>
    <name evidence="6" type="ORF">UFOPK3164_00562</name>
    <name evidence="7" type="ORF">UFOPK3427_00134</name>
    <name evidence="8" type="ORF">UFOPK4112_01760</name>
</gene>
<dbReference type="Pfam" id="PF12710">
    <property type="entry name" value="HAD"/>
    <property type="match status" value="1"/>
</dbReference>
<dbReference type="Pfam" id="PF07993">
    <property type="entry name" value="NAD_binding_4"/>
    <property type="match status" value="1"/>
</dbReference>
<dbReference type="NCBIfam" id="TIGR01488">
    <property type="entry name" value="HAD-SF-IB"/>
    <property type="match status" value="1"/>
</dbReference>
<comment type="similarity">
    <text evidence="1">Belongs to the fatty acyl-CoA reductase family.</text>
</comment>
<dbReference type="Gene3D" id="3.40.50.720">
    <property type="entry name" value="NAD(P)-binding Rossmann-like Domain"/>
    <property type="match status" value="1"/>
</dbReference>
<dbReference type="SUPFAM" id="SSF56784">
    <property type="entry name" value="HAD-like"/>
    <property type="match status" value="1"/>
</dbReference>